<dbReference type="CDD" id="cd00082">
    <property type="entry name" value="HisKA"/>
    <property type="match status" value="1"/>
</dbReference>
<evidence type="ECO:0000256" key="11">
    <source>
        <dbReference type="SAM" id="Phobius"/>
    </source>
</evidence>
<evidence type="ECO:0000256" key="5">
    <source>
        <dbReference type="ARBA" id="ARBA00022679"/>
    </source>
</evidence>
<dbReference type="SMART" id="SM00388">
    <property type="entry name" value="HisKA"/>
    <property type="match status" value="1"/>
</dbReference>
<dbReference type="Proteomes" id="UP000445000">
    <property type="component" value="Unassembled WGS sequence"/>
</dbReference>
<evidence type="ECO:0000256" key="1">
    <source>
        <dbReference type="ARBA" id="ARBA00000085"/>
    </source>
</evidence>
<evidence type="ECO:0000256" key="7">
    <source>
        <dbReference type="ARBA" id="ARBA00022777"/>
    </source>
</evidence>
<comment type="subcellular location">
    <subcellularLocation>
        <location evidence="2">Membrane</location>
        <topology evidence="2">Multi-pass membrane protein</topology>
    </subcellularLocation>
</comment>
<dbReference type="PANTHER" id="PTHR45436:SF15">
    <property type="entry name" value="SENSOR HISTIDINE KINASE CUSS"/>
    <property type="match status" value="1"/>
</dbReference>
<comment type="caution">
    <text evidence="13">The sequence shown here is derived from an EMBL/GenBank/DDBJ whole genome shotgun (WGS) entry which is preliminary data.</text>
</comment>
<dbReference type="PANTHER" id="PTHR45436">
    <property type="entry name" value="SENSOR HISTIDINE KINASE YKOH"/>
    <property type="match status" value="1"/>
</dbReference>
<evidence type="ECO:0000256" key="3">
    <source>
        <dbReference type="ARBA" id="ARBA00012438"/>
    </source>
</evidence>
<reference evidence="14" key="1">
    <citation type="submission" date="2020-01" db="EMBL/GenBank/DDBJ databases">
        <title>'Steroidobacter agaridevorans' sp. nov., agar-degrading bacteria isolated from rhizosphere soils.</title>
        <authorList>
            <person name="Ikenaga M."/>
            <person name="Kataoka M."/>
            <person name="Murouchi A."/>
            <person name="Katsuragi S."/>
            <person name="Sakai M."/>
        </authorList>
    </citation>
    <scope>NUCLEOTIDE SEQUENCE [LARGE SCALE GENOMIC DNA]</scope>
    <source>
        <strain evidence="14">YU21-B</strain>
    </source>
</reference>
<dbReference type="SUPFAM" id="SSF47384">
    <property type="entry name" value="Homodimeric domain of signal transducing histidine kinase"/>
    <property type="match status" value="1"/>
</dbReference>
<dbReference type="PROSITE" id="PS50109">
    <property type="entry name" value="HIS_KIN"/>
    <property type="match status" value="1"/>
</dbReference>
<keyword evidence="10 11" id="KW-0472">Membrane</keyword>
<dbReference type="AlphaFoldDB" id="A0A829YGY5"/>
<feature type="transmembrane region" description="Helical" evidence="11">
    <location>
        <begin position="139"/>
        <end position="159"/>
    </location>
</feature>
<dbReference type="InterPro" id="IPR050428">
    <property type="entry name" value="TCS_sensor_his_kinase"/>
</dbReference>
<feature type="domain" description="Histidine kinase" evidence="12">
    <location>
        <begin position="220"/>
        <end position="437"/>
    </location>
</feature>
<name>A0A829YGY5_9GAMM</name>
<keyword evidence="9" id="KW-0902">Two-component regulatory system</keyword>
<organism evidence="13 14">
    <name type="scientific">Steroidobacter agaridevorans</name>
    <dbReference type="NCBI Taxonomy" id="2695856"/>
    <lineage>
        <taxon>Bacteria</taxon>
        <taxon>Pseudomonadati</taxon>
        <taxon>Pseudomonadota</taxon>
        <taxon>Gammaproteobacteria</taxon>
        <taxon>Steroidobacterales</taxon>
        <taxon>Steroidobacteraceae</taxon>
        <taxon>Steroidobacter</taxon>
    </lineage>
</organism>
<dbReference type="Gene3D" id="1.10.287.130">
    <property type="match status" value="1"/>
</dbReference>
<dbReference type="InterPro" id="IPR003594">
    <property type="entry name" value="HATPase_dom"/>
</dbReference>
<protein>
    <recommendedName>
        <fullName evidence="3">histidine kinase</fullName>
        <ecNumber evidence="3">2.7.13.3</ecNumber>
    </recommendedName>
</protein>
<evidence type="ECO:0000259" key="12">
    <source>
        <dbReference type="PROSITE" id="PS50109"/>
    </source>
</evidence>
<evidence type="ECO:0000256" key="2">
    <source>
        <dbReference type="ARBA" id="ARBA00004141"/>
    </source>
</evidence>
<evidence type="ECO:0000256" key="6">
    <source>
        <dbReference type="ARBA" id="ARBA00022692"/>
    </source>
</evidence>
<dbReference type="InterPro" id="IPR036890">
    <property type="entry name" value="HATPase_C_sf"/>
</dbReference>
<keyword evidence="5" id="KW-0808">Transferase</keyword>
<dbReference type="InterPro" id="IPR005467">
    <property type="entry name" value="His_kinase_dom"/>
</dbReference>
<evidence type="ECO:0000256" key="4">
    <source>
        <dbReference type="ARBA" id="ARBA00022553"/>
    </source>
</evidence>
<dbReference type="SUPFAM" id="SSF55874">
    <property type="entry name" value="ATPase domain of HSP90 chaperone/DNA topoisomerase II/histidine kinase"/>
    <property type="match status" value="1"/>
</dbReference>
<comment type="catalytic activity">
    <reaction evidence="1">
        <text>ATP + protein L-histidine = ADP + protein N-phospho-L-histidine.</text>
        <dbReference type="EC" id="2.7.13.3"/>
    </reaction>
</comment>
<evidence type="ECO:0000313" key="13">
    <source>
        <dbReference type="EMBL" id="GFE82081.1"/>
    </source>
</evidence>
<evidence type="ECO:0000313" key="14">
    <source>
        <dbReference type="Proteomes" id="UP000445000"/>
    </source>
</evidence>
<gene>
    <name evidence="13" type="ORF">GCM10011487_40810</name>
</gene>
<evidence type="ECO:0000256" key="10">
    <source>
        <dbReference type="ARBA" id="ARBA00023136"/>
    </source>
</evidence>
<proteinExistence type="predicted"/>
<dbReference type="Pfam" id="PF02518">
    <property type="entry name" value="HATPase_c"/>
    <property type="match status" value="1"/>
</dbReference>
<dbReference type="EC" id="2.7.13.3" evidence="3"/>
<dbReference type="InterPro" id="IPR003661">
    <property type="entry name" value="HisK_dim/P_dom"/>
</dbReference>
<keyword evidence="4" id="KW-0597">Phosphoprotein</keyword>
<dbReference type="GO" id="GO:0000155">
    <property type="term" value="F:phosphorelay sensor kinase activity"/>
    <property type="evidence" value="ECO:0007669"/>
    <property type="project" value="InterPro"/>
</dbReference>
<keyword evidence="8 11" id="KW-1133">Transmembrane helix</keyword>
<sequence>MLAVLVLLMDYRIDAGVYDHLDTVLADQARSVTYALKYNDPATLEQLLPHYAIPGHTEFFTVYDADARMVLTSANSAGVAIAAPGRDPNLPFYYDVLTPDGHSARALAVALDGHETGRLLIVATEREAWDNAEGGIHSVLLGGVAFTIIVVLLLVQWVVRGAFAPLLEQGARIARMDAEKPPERVGEHLPAELAPFADAFDSGIAKLYGAIERERRFSRDIAHELRTPLAETRMTAEVALGDGDSAALRSGLVTAIAATERMQRSVDTLLALARFESGQEAPALDPLDVVQLATIQVEALRRAAEANQIVLALHAPAEAWVHSDIGILERILTNLLQNAVDYAPAGSAVHCSIDPVQSGAGSAHLICIDNEAPQLTQADLRHLGTRFWRKPNEGGTEKHAGLGLALALALARSLDVRLDFELRDSRLHVKLGPLPAL</sequence>
<dbReference type="SMART" id="SM00387">
    <property type="entry name" value="HATPase_c"/>
    <property type="match status" value="1"/>
</dbReference>
<accession>A0A829YGY5</accession>
<evidence type="ECO:0000256" key="9">
    <source>
        <dbReference type="ARBA" id="ARBA00023012"/>
    </source>
</evidence>
<dbReference type="InterPro" id="IPR036097">
    <property type="entry name" value="HisK_dim/P_sf"/>
</dbReference>
<keyword evidence="14" id="KW-1185">Reference proteome</keyword>
<evidence type="ECO:0000256" key="8">
    <source>
        <dbReference type="ARBA" id="ARBA00022989"/>
    </source>
</evidence>
<dbReference type="Pfam" id="PF00512">
    <property type="entry name" value="HisKA"/>
    <property type="match status" value="1"/>
</dbReference>
<dbReference type="Gene3D" id="3.30.565.10">
    <property type="entry name" value="Histidine kinase-like ATPase, C-terminal domain"/>
    <property type="match status" value="1"/>
</dbReference>
<keyword evidence="6 11" id="KW-0812">Transmembrane</keyword>
<dbReference type="EMBL" id="BLJN01000004">
    <property type="protein sequence ID" value="GFE82081.1"/>
    <property type="molecule type" value="Genomic_DNA"/>
</dbReference>
<keyword evidence="7" id="KW-0418">Kinase</keyword>
<dbReference type="GO" id="GO:0005886">
    <property type="term" value="C:plasma membrane"/>
    <property type="evidence" value="ECO:0007669"/>
    <property type="project" value="TreeGrafter"/>
</dbReference>